<comment type="caution">
    <text evidence="2">The sequence shown here is derived from an EMBL/GenBank/DDBJ whole genome shotgun (WGS) entry which is preliminary data.</text>
</comment>
<keyword evidence="3" id="KW-1185">Reference proteome</keyword>
<dbReference type="KEGG" id="cthd:CDO33_12390"/>
<evidence type="ECO:0000256" key="1">
    <source>
        <dbReference type="SAM" id="SignalP"/>
    </source>
</evidence>
<protein>
    <submittedName>
        <fullName evidence="2">Uncharacterized protein</fullName>
    </submittedName>
</protein>
<reference evidence="2 3" key="1">
    <citation type="submission" date="2017-06" db="EMBL/GenBank/DDBJ databases">
        <title>Investigating the central metabolism of Clostridium thermosuccinogenes.</title>
        <authorList>
            <person name="Koendjbiharie J.G."/>
            <person name="van Kranenburg R."/>
        </authorList>
    </citation>
    <scope>NUCLEOTIDE SEQUENCE [LARGE SCALE GENOMIC DNA]</scope>
    <source>
        <strain evidence="2 3">DSM 5806</strain>
    </source>
</reference>
<feature type="chain" id="PRO_5014322767" evidence="1">
    <location>
        <begin position="21"/>
        <end position="81"/>
    </location>
</feature>
<dbReference type="EMBL" id="NIOJ01000089">
    <property type="protein sequence ID" value="PNT94790.1"/>
    <property type="molecule type" value="Genomic_DNA"/>
</dbReference>
<evidence type="ECO:0000313" key="2">
    <source>
        <dbReference type="EMBL" id="PNT94790.1"/>
    </source>
</evidence>
<evidence type="ECO:0000313" key="3">
    <source>
        <dbReference type="Proteomes" id="UP000236151"/>
    </source>
</evidence>
<sequence>MSTLLMLAMLLALLPSIALASEIPSPDSLILDENGAAYPDGATINITVLTYKVTFNRNGGDTDVKSNCKTVVGGVSLGTSP</sequence>
<dbReference type="Proteomes" id="UP000236151">
    <property type="component" value="Unassembled WGS sequence"/>
</dbReference>
<dbReference type="AlphaFoldDB" id="A0A2K2F7P2"/>
<accession>A0A2K2F7P2</accession>
<name>A0A2K2F7P2_9CLOT</name>
<proteinExistence type="predicted"/>
<organism evidence="2 3">
    <name type="scientific">Clostridium thermosuccinogenes</name>
    <dbReference type="NCBI Taxonomy" id="84032"/>
    <lineage>
        <taxon>Bacteria</taxon>
        <taxon>Bacillati</taxon>
        <taxon>Bacillota</taxon>
        <taxon>Clostridia</taxon>
        <taxon>Eubacteriales</taxon>
        <taxon>Clostridiaceae</taxon>
        <taxon>Clostridium</taxon>
    </lineage>
</organism>
<feature type="signal peptide" evidence="1">
    <location>
        <begin position="1"/>
        <end position="20"/>
    </location>
</feature>
<keyword evidence="1" id="KW-0732">Signal</keyword>
<gene>
    <name evidence="2" type="ORF">CDQ84_18305</name>
</gene>